<sequence>MSPPSTMLSDYVEVDGEEVPNQPSVELAKEPELSENGVDQEQITCATYCYHTYSDIKQRFASARSQLPLISARLKEKTEYLESTRDFMNDDAHIKAKKQLHDLTTAVDKKNNLIHGLRILLRTFDATDVEQILINHEAELKKLEVDQAAAKAGLAALPKKAAEIRDSRAKVKMEVDELEAQERAWRKELQQCGAEEKALQVWEKVHSLCLCGLSKMKEKDLQVILLNLDAALHEQGGNSHDNNAGVRFL</sequence>
<evidence type="ECO:0000313" key="2">
    <source>
        <dbReference type="EMBL" id="RSM20186.1"/>
    </source>
</evidence>
<comment type="caution">
    <text evidence="2">The sequence shown here is derived from an EMBL/GenBank/DDBJ whole genome shotgun (WGS) entry which is preliminary data.</text>
</comment>
<reference evidence="2 3" key="1">
    <citation type="submission" date="2017-06" db="EMBL/GenBank/DDBJ databases">
        <title>Cmopartive genomic analysis of Ambrosia Fusariam Clade fungi.</title>
        <authorList>
            <person name="Stajich J.E."/>
            <person name="Carrillo J."/>
            <person name="Kijimoto T."/>
            <person name="Eskalen A."/>
            <person name="O'Donnell K."/>
            <person name="Kasson M."/>
        </authorList>
    </citation>
    <scope>NUCLEOTIDE SEQUENCE [LARGE SCALE GENOMIC DNA]</scope>
    <source>
        <strain evidence="2 3">NRRL 20438</strain>
    </source>
</reference>
<dbReference type="EMBL" id="NIZV01000007">
    <property type="protein sequence ID" value="RSM20186.1"/>
    <property type="molecule type" value="Genomic_DNA"/>
</dbReference>
<feature type="coiled-coil region" evidence="1">
    <location>
        <begin position="126"/>
        <end position="195"/>
    </location>
</feature>
<keyword evidence="3" id="KW-1185">Reference proteome</keyword>
<keyword evidence="1" id="KW-0175">Coiled coil</keyword>
<accession>A0A428V132</accession>
<organism evidence="2 3">
    <name type="scientific">Fusarium ambrosium</name>
    <dbReference type="NCBI Taxonomy" id="131363"/>
    <lineage>
        <taxon>Eukaryota</taxon>
        <taxon>Fungi</taxon>
        <taxon>Dikarya</taxon>
        <taxon>Ascomycota</taxon>
        <taxon>Pezizomycotina</taxon>
        <taxon>Sordariomycetes</taxon>
        <taxon>Hypocreomycetidae</taxon>
        <taxon>Hypocreales</taxon>
        <taxon>Nectriaceae</taxon>
        <taxon>Fusarium</taxon>
        <taxon>Fusarium solani species complex</taxon>
    </lineage>
</organism>
<dbReference type="AlphaFoldDB" id="A0A428V132"/>
<gene>
    <name evidence="2" type="ORF">CDV31_000981</name>
</gene>
<protein>
    <submittedName>
        <fullName evidence="2">Uncharacterized protein</fullName>
    </submittedName>
</protein>
<name>A0A428V132_9HYPO</name>
<proteinExistence type="predicted"/>
<evidence type="ECO:0000256" key="1">
    <source>
        <dbReference type="SAM" id="Coils"/>
    </source>
</evidence>
<evidence type="ECO:0000313" key="3">
    <source>
        <dbReference type="Proteomes" id="UP000288429"/>
    </source>
</evidence>
<dbReference type="Proteomes" id="UP000288429">
    <property type="component" value="Unassembled WGS sequence"/>
</dbReference>